<keyword evidence="3" id="KW-0949">S-adenosyl-L-methionine</keyword>
<organism evidence="5 6">
    <name type="scientific">Devosia ginsengisoli</name>
    <dbReference type="NCBI Taxonomy" id="400770"/>
    <lineage>
        <taxon>Bacteria</taxon>
        <taxon>Pseudomonadati</taxon>
        <taxon>Pseudomonadota</taxon>
        <taxon>Alphaproteobacteria</taxon>
        <taxon>Hyphomicrobiales</taxon>
        <taxon>Devosiaceae</taxon>
        <taxon>Devosia</taxon>
    </lineage>
</organism>
<evidence type="ECO:0000313" key="6">
    <source>
        <dbReference type="Proteomes" id="UP000315364"/>
    </source>
</evidence>
<dbReference type="EMBL" id="CP042304">
    <property type="protein sequence ID" value="QDZ10660.1"/>
    <property type="molecule type" value="Genomic_DNA"/>
</dbReference>
<dbReference type="Gene3D" id="3.40.50.150">
    <property type="entry name" value="Vaccinia Virus protein VP39"/>
    <property type="match status" value="1"/>
</dbReference>
<dbReference type="PANTHER" id="PTHR43464">
    <property type="entry name" value="METHYLTRANSFERASE"/>
    <property type="match status" value="1"/>
</dbReference>
<name>A0A5B8LTQ2_9HYPH</name>
<evidence type="ECO:0000256" key="3">
    <source>
        <dbReference type="ARBA" id="ARBA00022691"/>
    </source>
</evidence>
<dbReference type="CDD" id="cd02440">
    <property type="entry name" value="AdoMet_MTases"/>
    <property type="match status" value="1"/>
</dbReference>
<dbReference type="OrthoDB" id="5449367at2"/>
<keyword evidence="1 5" id="KW-0489">Methyltransferase</keyword>
<gene>
    <name evidence="5" type="ORF">FPZ08_07770</name>
</gene>
<proteinExistence type="predicted"/>
<dbReference type="SUPFAM" id="SSF53335">
    <property type="entry name" value="S-adenosyl-L-methionine-dependent methyltransferases"/>
    <property type="match status" value="1"/>
</dbReference>
<dbReference type="RefSeq" id="WP_146289446.1">
    <property type="nucleotide sequence ID" value="NZ_CP042304.1"/>
</dbReference>
<dbReference type="Proteomes" id="UP000315364">
    <property type="component" value="Chromosome"/>
</dbReference>
<evidence type="ECO:0000259" key="4">
    <source>
        <dbReference type="Pfam" id="PF08241"/>
    </source>
</evidence>
<dbReference type="AlphaFoldDB" id="A0A5B8LTQ2"/>
<protein>
    <submittedName>
        <fullName evidence="5">Class I SAM-dependent methyltransferase</fullName>
    </submittedName>
</protein>
<feature type="domain" description="Methyltransferase type 11" evidence="4">
    <location>
        <begin position="56"/>
        <end position="148"/>
    </location>
</feature>
<sequence length="229" mass="25434">MSDAQFDEIQAGYESIVEESISFSGLRHDFFMAAKADLLSRITRRHFADSDALSLLDIGCGVGRLHPHLQGMFGTITGCDVSDKSVERARRENSFARYDTSADDVLPYADGQFDIVLTVCVMHHVPPAQWQAFLREMRRTVRPGGIAVVIEHNPFNPLTRLAVARCAFDADAVLLSQRRTRRTMLEAGFSDASIENFLFLPTAAPWARRLESFLTNLPLGAQYAAIGVV</sequence>
<evidence type="ECO:0000256" key="1">
    <source>
        <dbReference type="ARBA" id="ARBA00022603"/>
    </source>
</evidence>
<dbReference type="InterPro" id="IPR029063">
    <property type="entry name" value="SAM-dependent_MTases_sf"/>
</dbReference>
<dbReference type="Pfam" id="PF08241">
    <property type="entry name" value="Methyltransf_11"/>
    <property type="match status" value="1"/>
</dbReference>
<dbReference type="GO" id="GO:0008757">
    <property type="term" value="F:S-adenosylmethionine-dependent methyltransferase activity"/>
    <property type="evidence" value="ECO:0007669"/>
    <property type="project" value="InterPro"/>
</dbReference>
<evidence type="ECO:0000256" key="2">
    <source>
        <dbReference type="ARBA" id="ARBA00022679"/>
    </source>
</evidence>
<evidence type="ECO:0000313" key="5">
    <source>
        <dbReference type="EMBL" id="QDZ10660.1"/>
    </source>
</evidence>
<keyword evidence="6" id="KW-1185">Reference proteome</keyword>
<dbReference type="InterPro" id="IPR013216">
    <property type="entry name" value="Methyltransf_11"/>
</dbReference>
<dbReference type="PANTHER" id="PTHR43464:SF19">
    <property type="entry name" value="UBIQUINONE BIOSYNTHESIS O-METHYLTRANSFERASE, MITOCHONDRIAL"/>
    <property type="match status" value="1"/>
</dbReference>
<dbReference type="KEGG" id="dea:FPZ08_07770"/>
<accession>A0A5B8LTQ2</accession>
<dbReference type="GO" id="GO:0032259">
    <property type="term" value="P:methylation"/>
    <property type="evidence" value="ECO:0007669"/>
    <property type="project" value="UniProtKB-KW"/>
</dbReference>
<keyword evidence="2 5" id="KW-0808">Transferase</keyword>
<reference evidence="5 6" key="1">
    <citation type="submission" date="2019-07" db="EMBL/GenBank/DDBJ databases">
        <title>Full genome sequence of Devosia sp. Gsoil 520.</title>
        <authorList>
            <person name="Im W.-T."/>
        </authorList>
    </citation>
    <scope>NUCLEOTIDE SEQUENCE [LARGE SCALE GENOMIC DNA]</scope>
    <source>
        <strain evidence="5 6">Gsoil 520</strain>
    </source>
</reference>